<proteinExistence type="predicted"/>
<feature type="domain" description="Phosphoadenosine phosphosulphate reductase" evidence="1">
    <location>
        <begin position="27"/>
        <end position="239"/>
    </location>
</feature>
<evidence type="ECO:0000259" key="1">
    <source>
        <dbReference type="Pfam" id="PF01507"/>
    </source>
</evidence>
<protein>
    <submittedName>
        <fullName evidence="2">Predicted phosphoadenosine phosphosulfate sulfotransferase</fullName>
    </submittedName>
</protein>
<dbReference type="Pfam" id="PF11922">
    <property type="entry name" value="DUF3440"/>
    <property type="match status" value="1"/>
</dbReference>
<evidence type="ECO:0000313" key="2">
    <source>
        <dbReference type="EMBL" id="STD84794.1"/>
    </source>
</evidence>
<dbReference type="OrthoDB" id="9774475at2"/>
<sequence length="435" mass="51274">MKKYCDINVLEAAEERLTYIFNTFSHVYFSFSGGKDSGAMVQLADQIAQKSGKKFDLLILDIEANYRSTRNFMESIKQLKSVQQVYHFCLPFYEDNTTSIFQPQWKMWDEAEQDKWVQEMPRDAISLADLDESMMELYQSANLNPDKFLRNFAFWYANYHKGEPVACGIGIRTQESLHRYRAILNRNFNYQGHCWIKHQTNQGTIVNFYPLYDWKTEDVWGAYAHFDWEMNAFYDKLYTQGVSITQMRICQPYGLQQRKGLSQYALVEPDTWEKVVNRVSGANFGRLYARTSLLAHYNTQKPAHMTWQEYAVFLLESIGLYSKNLQDHYYRKISILIAHYRDKYGVHVEAIPDETKRKEWLKNEVLWHDWKGIAKALEKNDFSLSTRQYALTKKDESELYALAVEFGAALGIEHLPKYQLKKLGRTYEQLTKNQP</sequence>
<keyword evidence="2" id="KW-0808">Transferase</keyword>
<dbReference type="RefSeq" id="WP_060813807.1">
    <property type="nucleotide sequence ID" value="NZ_JBHULA010000035.1"/>
</dbReference>
<keyword evidence="3" id="KW-1185">Reference proteome</keyword>
<dbReference type="PANTHER" id="PTHR30083">
    <property type="entry name" value="TRANSCRIPTIONAL REGULATOR-RELATED"/>
    <property type="match status" value="1"/>
</dbReference>
<name>A0A376H6J1_ENTGA</name>
<dbReference type="Proteomes" id="UP000254807">
    <property type="component" value="Unassembled WGS sequence"/>
</dbReference>
<gene>
    <name evidence="2" type="ORF">NCTC12360_03341</name>
</gene>
<dbReference type="InterPro" id="IPR014729">
    <property type="entry name" value="Rossmann-like_a/b/a_fold"/>
</dbReference>
<dbReference type="GO" id="GO:0016740">
    <property type="term" value="F:transferase activity"/>
    <property type="evidence" value="ECO:0007669"/>
    <property type="project" value="UniProtKB-KW"/>
</dbReference>
<dbReference type="SUPFAM" id="SSF52402">
    <property type="entry name" value="Adenine nucleotide alpha hydrolases-like"/>
    <property type="match status" value="1"/>
</dbReference>
<dbReference type="InterPro" id="IPR021845">
    <property type="entry name" value="DUF3440"/>
</dbReference>
<reference evidence="2 3" key="1">
    <citation type="submission" date="2018-06" db="EMBL/GenBank/DDBJ databases">
        <authorList>
            <consortium name="Pathogen Informatics"/>
            <person name="Doyle S."/>
        </authorList>
    </citation>
    <scope>NUCLEOTIDE SEQUENCE [LARGE SCALE GENOMIC DNA]</scope>
    <source>
        <strain evidence="2 3">NCTC12360</strain>
    </source>
</reference>
<dbReference type="AlphaFoldDB" id="A0A376H6J1"/>
<dbReference type="GO" id="GO:0071453">
    <property type="term" value="P:cellular response to oxygen levels"/>
    <property type="evidence" value="ECO:0007669"/>
    <property type="project" value="TreeGrafter"/>
</dbReference>
<dbReference type="InterPro" id="IPR002500">
    <property type="entry name" value="PAPS_reduct_dom"/>
</dbReference>
<accession>A0A376H6J1</accession>
<dbReference type="EMBL" id="UFYW01000001">
    <property type="protein sequence ID" value="STD84794.1"/>
    <property type="molecule type" value="Genomic_DNA"/>
</dbReference>
<dbReference type="Gene3D" id="3.40.50.620">
    <property type="entry name" value="HUPs"/>
    <property type="match status" value="1"/>
</dbReference>
<organism evidence="2 3">
    <name type="scientific">Enterococcus gallinarum</name>
    <dbReference type="NCBI Taxonomy" id="1353"/>
    <lineage>
        <taxon>Bacteria</taxon>
        <taxon>Bacillati</taxon>
        <taxon>Bacillota</taxon>
        <taxon>Bacilli</taxon>
        <taxon>Lactobacillales</taxon>
        <taxon>Enterococcaceae</taxon>
        <taxon>Enterococcus</taxon>
    </lineage>
</organism>
<dbReference type="PANTHER" id="PTHR30083:SF0">
    <property type="entry name" value="3'-PHOSPHOADENOSINE 5'-PHOSPHOSULFATE SULFOTRANSFERASE (PAPS REDUCTASE)_FAD SYNTHETASE"/>
    <property type="match status" value="1"/>
</dbReference>
<evidence type="ECO:0000313" key="3">
    <source>
        <dbReference type="Proteomes" id="UP000254807"/>
    </source>
</evidence>
<dbReference type="Pfam" id="PF01507">
    <property type="entry name" value="PAPS_reduct"/>
    <property type="match status" value="1"/>
</dbReference>